<comment type="similarity">
    <text evidence="2 9">Belongs to the CCC1 family.</text>
</comment>
<proteinExistence type="inferred from homology"/>
<name>A0A6P8E020_PUNGR</name>
<evidence type="ECO:0000256" key="8">
    <source>
        <dbReference type="ARBA" id="ARBA00044464"/>
    </source>
</evidence>
<evidence type="ECO:0000256" key="6">
    <source>
        <dbReference type="ARBA" id="ARBA00022989"/>
    </source>
</evidence>
<sequence length="115" mass="12682">MEEIDKQQNTRSEALQRAQWLRAAILGANDGLLSTTSLMLGVGAAREDRQSMVLSGLAGALAGALSMAVGEFVSVSTQRDIEECWDEPALSGAYRKRCLMYPDSMEVLMKERKWL</sequence>
<comment type="caution">
    <text evidence="9">Lacks conserved residue(s) required for the propagation of feature annotation.</text>
</comment>
<dbReference type="PANTHER" id="PTHR31851">
    <property type="entry name" value="FE(2+)/MN(2+) TRANSPORTER PCL1"/>
    <property type="match status" value="1"/>
</dbReference>
<protein>
    <recommendedName>
        <fullName evidence="9">Vacuolar iron transporter</fullName>
    </recommendedName>
</protein>
<keyword evidence="4 9" id="KW-0926">Vacuole</keyword>
<dbReference type="OrthoDB" id="73465at2759"/>
<comment type="subcellular location">
    <subcellularLocation>
        <location evidence="1 9">Vacuole membrane</location>
        <topology evidence="1 9">Multi-pass membrane protein</topology>
    </subcellularLocation>
</comment>
<feature type="transmembrane region" description="Helical" evidence="9">
    <location>
        <begin position="52"/>
        <end position="73"/>
    </location>
</feature>
<evidence type="ECO:0000256" key="9">
    <source>
        <dbReference type="RuleBase" id="RU369115"/>
    </source>
</evidence>
<keyword evidence="7 9" id="KW-0472">Membrane</keyword>
<keyword evidence="10" id="KW-1185">Reference proteome</keyword>
<comment type="catalytic activity">
    <reaction evidence="8">
        <text>Fe(2+)(in) = Fe(2+)(out)</text>
        <dbReference type="Rhea" id="RHEA:28486"/>
        <dbReference type="ChEBI" id="CHEBI:29033"/>
    </reaction>
    <physiologicalReaction direction="left-to-right" evidence="8">
        <dbReference type="Rhea" id="RHEA:28487"/>
    </physiologicalReaction>
</comment>
<dbReference type="GO" id="GO:0005774">
    <property type="term" value="C:vacuolar membrane"/>
    <property type="evidence" value="ECO:0007669"/>
    <property type="project" value="UniProtKB-SubCell"/>
</dbReference>
<evidence type="ECO:0000256" key="1">
    <source>
        <dbReference type="ARBA" id="ARBA00004128"/>
    </source>
</evidence>
<evidence type="ECO:0000313" key="10">
    <source>
        <dbReference type="Proteomes" id="UP000515151"/>
    </source>
</evidence>
<dbReference type="GO" id="GO:0030026">
    <property type="term" value="P:intracellular manganese ion homeostasis"/>
    <property type="evidence" value="ECO:0007669"/>
    <property type="project" value="InterPro"/>
</dbReference>
<evidence type="ECO:0000256" key="5">
    <source>
        <dbReference type="ARBA" id="ARBA00022692"/>
    </source>
</evidence>
<gene>
    <name evidence="11" type="primary">LOC116211052</name>
</gene>
<accession>A0A6P8E020</accession>
<keyword evidence="9" id="KW-0406">Ion transport</keyword>
<keyword evidence="9" id="KW-0813">Transport</keyword>
<dbReference type="Proteomes" id="UP000515151">
    <property type="component" value="Chromosome 6"/>
</dbReference>
<evidence type="ECO:0000256" key="7">
    <source>
        <dbReference type="ARBA" id="ARBA00023136"/>
    </source>
</evidence>
<dbReference type="RefSeq" id="XP_031401105.1">
    <property type="nucleotide sequence ID" value="XM_031545245.1"/>
</dbReference>
<dbReference type="GO" id="GO:0140315">
    <property type="term" value="F:iron ion sequestering activity"/>
    <property type="evidence" value="ECO:0007669"/>
    <property type="project" value="UniProtKB-UniRule"/>
</dbReference>
<evidence type="ECO:0000313" key="11">
    <source>
        <dbReference type="RefSeq" id="XP_031401105.1"/>
    </source>
</evidence>
<keyword evidence="6 9" id="KW-1133">Transmembrane helix</keyword>
<dbReference type="GO" id="GO:0005381">
    <property type="term" value="F:iron ion transmembrane transporter activity"/>
    <property type="evidence" value="ECO:0007669"/>
    <property type="project" value="UniProtKB-UniRule"/>
</dbReference>
<evidence type="ECO:0000256" key="4">
    <source>
        <dbReference type="ARBA" id="ARBA00022554"/>
    </source>
</evidence>
<dbReference type="GeneID" id="116211052"/>
<dbReference type="AlphaFoldDB" id="A0A6P8E020"/>
<dbReference type="InterPro" id="IPR008217">
    <property type="entry name" value="Ccc1_fam"/>
</dbReference>
<comment type="function">
    <text evidence="9">Vacuolar Fe(2+) uptake transporter.</text>
</comment>
<evidence type="ECO:0000256" key="3">
    <source>
        <dbReference type="ARBA" id="ARBA00022496"/>
    </source>
</evidence>
<evidence type="ECO:0000256" key="2">
    <source>
        <dbReference type="ARBA" id="ARBA00007049"/>
    </source>
</evidence>
<keyword evidence="5 9" id="KW-0812">Transmembrane</keyword>
<reference evidence="10" key="1">
    <citation type="journal article" date="2020" name="Plant Biotechnol. J.">
        <title>The pomegranate (Punica granatum L.) draft genome dissects genetic divergence between soft- and hard-seeded cultivars.</title>
        <authorList>
            <person name="Luo X."/>
            <person name="Li H."/>
            <person name="Wu Z."/>
            <person name="Yao W."/>
            <person name="Zhao P."/>
            <person name="Cao D."/>
            <person name="Yu H."/>
            <person name="Li K."/>
            <person name="Poudel K."/>
            <person name="Zhao D."/>
            <person name="Zhang F."/>
            <person name="Xia X."/>
            <person name="Chen L."/>
            <person name="Wang Q."/>
            <person name="Jing D."/>
            <person name="Cao S."/>
        </authorList>
    </citation>
    <scope>NUCLEOTIDE SEQUENCE [LARGE SCALE GENOMIC DNA]</scope>
    <source>
        <strain evidence="10">cv. Tunisia</strain>
    </source>
</reference>
<reference evidence="11" key="2">
    <citation type="submission" date="2025-08" db="UniProtKB">
        <authorList>
            <consortium name="RefSeq"/>
        </authorList>
    </citation>
    <scope>IDENTIFICATION</scope>
    <source>
        <tissue evidence="11">Leaf</tissue>
    </source>
</reference>
<keyword evidence="3" id="KW-0408">Iron</keyword>
<dbReference type="GO" id="GO:0005384">
    <property type="term" value="F:manganese ion transmembrane transporter activity"/>
    <property type="evidence" value="ECO:0007669"/>
    <property type="project" value="InterPro"/>
</dbReference>
<dbReference type="Pfam" id="PF01988">
    <property type="entry name" value="VIT1"/>
    <property type="match status" value="1"/>
</dbReference>
<organism evidence="10 11">
    <name type="scientific">Punica granatum</name>
    <name type="common">Pomegranate</name>
    <dbReference type="NCBI Taxonomy" id="22663"/>
    <lineage>
        <taxon>Eukaryota</taxon>
        <taxon>Viridiplantae</taxon>
        <taxon>Streptophyta</taxon>
        <taxon>Embryophyta</taxon>
        <taxon>Tracheophyta</taxon>
        <taxon>Spermatophyta</taxon>
        <taxon>Magnoliopsida</taxon>
        <taxon>eudicotyledons</taxon>
        <taxon>Gunneridae</taxon>
        <taxon>Pentapetalae</taxon>
        <taxon>rosids</taxon>
        <taxon>malvids</taxon>
        <taxon>Myrtales</taxon>
        <taxon>Lythraceae</taxon>
        <taxon>Punica</taxon>
    </lineage>
</organism>
<feature type="transmembrane region" description="Helical" evidence="9">
    <location>
        <begin position="20"/>
        <end position="40"/>
    </location>
</feature>
<keyword evidence="3" id="KW-0410">Iron transport</keyword>